<proteinExistence type="predicted"/>
<sequence>MRGNPGWLSVVNRKAGCTRAIANSIWFAQCTSSAAGSVINAPLAGVFNLILCTDSVYRRNQTGVVLKV</sequence>
<name>A0A0M2KD30_9GAMM</name>
<comment type="caution">
    <text evidence="1">The sequence shown here is derived from an EMBL/GenBank/DDBJ whole genome shotgun (WGS) entry which is preliminary data.</text>
</comment>
<organism evidence="1 2">
    <name type="scientific">Erwinia tracheiphila</name>
    <dbReference type="NCBI Taxonomy" id="65700"/>
    <lineage>
        <taxon>Bacteria</taxon>
        <taxon>Pseudomonadati</taxon>
        <taxon>Pseudomonadota</taxon>
        <taxon>Gammaproteobacteria</taxon>
        <taxon>Enterobacterales</taxon>
        <taxon>Erwiniaceae</taxon>
        <taxon>Erwinia</taxon>
    </lineage>
</organism>
<evidence type="ECO:0000313" key="2">
    <source>
        <dbReference type="Proteomes" id="UP000033924"/>
    </source>
</evidence>
<dbReference type="AlphaFoldDB" id="A0A0M2KD30"/>
<gene>
    <name evidence="1" type="ORF">SY86_06475</name>
</gene>
<accession>A0A0M2KD30</accession>
<dbReference type="PATRIC" id="fig|65700.7.peg.1634"/>
<dbReference type="Proteomes" id="UP000033924">
    <property type="component" value="Unassembled WGS sequence"/>
</dbReference>
<keyword evidence="2" id="KW-1185">Reference proteome</keyword>
<evidence type="ECO:0000313" key="1">
    <source>
        <dbReference type="EMBL" id="KKF35153.1"/>
    </source>
</evidence>
<dbReference type="EMBL" id="JXNU01000003">
    <property type="protein sequence ID" value="KKF35153.1"/>
    <property type="molecule type" value="Genomic_DNA"/>
</dbReference>
<protein>
    <submittedName>
        <fullName evidence="1">Uncharacterized protein</fullName>
    </submittedName>
</protein>
<reference evidence="1 2" key="1">
    <citation type="submission" date="2015-01" db="EMBL/GenBank/DDBJ databases">
        <title>Erwinia tracheiphila.</title>
        <authorList>
            <person name="Shapiro L.R."/>
        </authorList>
    </citation>
    <scope>NUCLEOTIDE SEQUENCE [LARGE SCALE GENOMIC DNA]</scope>
    <source>
        <strain evidence="1 2">BuffGH</strain>
    </source>
</reference>